<name>A0ABV0RED6_9TELE</name>
<keyword evidence="3" id="KW-0406">Ion transport</keyword>
<keyword evidence="3" id="KW-0813">Transport</keyword>
<feature type="domain" description="Voltage-gated Na+ ion channel cytoplasmic" evidence="2">
    <location>
        <begin position="1"/>
        <end position="115"/>
    </location>
</feature>
<comment type="caution">
    <text evidence="3">The sequence shown here is derived from an EMBL/GenBank/DDBJ whole genome shotgun (WGS) entry which is preliminary data.</text>
</comment>
<dbReference type="InterPro" id="IPR024583">
    <property type="entry name" value="Na_trans_cytopl"/>
</dbReference>
<organism evidence="3 4">
    <name type="scientific">Xenoophorus captivus</name>
    <dbReference type="NCBI Taxonomy" id="1517983"/>
    <lineage>
        <taxon>Eukaryota</taxon>
        <taxon>Metazoa</taxon>
        <taxon>Chordata</taxon>
        <taxon>Craniata</taxon>
        <taxon>Vertebrata</taxon>
        <taxon>Euteleostomi</taxon>
        <taxon>Actinopterygii</taxon>
        <taxon>Neopterygii</taxon>
        <taxon>Teleostei</taxon>
        <taxon>Neoteleostei</taxon>
        <taxon>Acanthomorphata</taxon>
        <taxon>Ovalentaria</taxon>
        <taxon>Atherinomorphae</taxon>
        <taxon>Cyprinodontiformes</taxon>
        <taxon>Goodeidae</taxon>
        <taxon>Xenoophorus</taxon>
    </lineage>
</organism>
<reference evidence="3 4" key="1">
    <citation type="submission" date="2021-06" db="EMBL/GenBank/DDBJ databases">
        <authorList>
            <person name="Palmer J.M."/>
        </authorList>
    </citation>
    <scope>NUCLEOTIDE SEQUENCE [LARGE SCALE GENOMIC DNA]</scope>
    <source>
        <strain evidence="3 4">XC_2019</strain>
        <tissue evidence="3">Muscle</tissue>
    </source>
</reference>
<sequence>SLLSVRGSLFSPRRNSRASLFSFRGRARDMGSENDFADDEHSTFEESDSRRGSLFLPRRLERRCSAVSQISLGAPRIVLPVNGKMHCSVDCNGVVSLVGGTSVTTSPVGLLLPEVT</sequence>
<keyword evidence="4" id="KW-1185">Reference proteome</keyword>
<gene>
    <name evidence="3" type="primary">SCN1A</name>
    <name evidence="3" type="ORF">XENOCAPTIV_029828</name>
</gene>
<dbReference type="GO" id="GO:0034220">
    <property type="term" value="P:monoatomic ion transmembrane transport"/>
    <property type="evidence" value="ECO:0007669"/>
    <property type="project" value="UniProtKB-KW"/>
</dbReference>
<dbReference type="Pfam" id="PF11933">
    <property type="entry name" value="Na_trans_cytopl"/>
    <property type="match status" value="1"/>
</dbReference>
<dbReference type="EMBL" id="JAHRIN010042897">
    <property type="protein sequence ID" value="MEQ2206480.1"/>
    <property type="molecule type" value="Genomic_DNA"/>
</dbReference>
<proteinExistence type="predicted"/>
<evidence type="ECO:0000259" key="2">
    <source>
        <dbReference type="Pfam" id="PF11933"/>
    </source>
</evidence>
<protein>
    <submittedName>
        <fullName evidence="3">Sodium channel protein type 1 subunit alpha</fullName>
    </submittedName>
</protein>
<feature type="compositionally biased region" description="Basic and acidic residues" evidence="1">
    <location>
        <begin position="39"/>
        <end position="49"/>
    </location>
</feature>
<evidence type="ECO:0000313" key="3">
    <source>
        <dbReference type="EMBL" id="MEQ2206480.1"/>
    </source>
</evidence>
<feature type="region of interest" description="Disordered" evidence="1">
    <location>
        <begin position="29"/>
        <end position="49"/>
    </location>
</feature>
<keyword evidence="3" id="KW-0407">Ion channel</keyword>
<evidence type="ECO:0000256" key="1">
    <source>
        <dbReference type="SAM" id="MobiDB-lite"/>
    </source>
</evidence>
<accession>A0ABV0RED6</accession>
<dbReference type="Proteomes" id="UP001434883">
    <property type="component" value="Unassembled WGS sequence"/>
</dbReference>
<feature type="non-terminal residue" evidence="3">
    <location>
        <position position="1"/>
    </location>
</feature>
<evidence type="ECO:0000313" key="4">
    <source>
        <dbReference type="Proteomes" id="UP001434883"/>
    </source>
</evidence>